<dbReference type="NCBIfam" id="NF005559">
    <property type="entry name" value="PRK07231.1"/>
    <property type="match status" value="1"/>
</dbReference>
<dbReference type="Pfam" id="PF13561">
    <property type="entry name" value="adh_short_C2"/>
    <property type="match status" value="1"/>
</dbReference>
<accession>A0A6I4MC65</accession>
<dbReference type="InterPro" id="IPR057326">
    <property type="entry name" value="KR_dom"/>
</dbReference>
<dbReference type="Gene3D" id="3.40.50.720">
    <property type="entry name" value="NAD(P)-binding Rossmann-like Domain"/>
    <property type="match status" value="1"/>
</dbReference>
<evidence type="ECO:0000256" key="4">
    <source>
        <dbReference type="SAM" id="MobiDB-lite"/>
    </source>
</evidence>
<comment type="similarity">
    <text evidence="1">Belongs to the short-chain dehydrogenases/reductases (SDR) family.</text>
</comment>
<dbReference type="Proteomes" id="UP000462055">
    <property type="component" value="Unassembled WGS sequence"/>
</dbReference>
<feature type="region of interest" description="Disordered" evidence="4">
    <location>
        <begin position="253"/>
        <end position="277"/>
    </location>
</feature>
<dbReference type="CDD" id="cd05233">
    <property type="entry name" value="SDR_c"/>
    <property type="match status" value="1"/>
</dbReference>
<dbReference type="PRINTS" id="PR00080">
    <property type="entry name" value="SDRFAMILY"/>
</dbReference>
<dbReference type="RefSeq" id="WP_151594078.1">
    <property type="nucleotide sequence ID" value="NZ_WBMS02000010.1"/>
</dbReference>
<dbReference type="InterPro" id="IPR002347">
    <property type="entry name" value="SDR_fam"/>
</dbReference>
<comment type="caution">
    <text evidence="6">The sequence shown here is derived from an EMBL/GenBank/DDBJ whole genome shotgun (WGS) entry which is preliminary data.</text>
</comment>
<feature type="compositionally biased region" description="Pro residues" evidence="4">
    <location>
        <begin position="258"/>
        <end position="267"/>
    </location>
</feature>
<dbReference type="PRINTS" id="PR00081">
    <property type="entry name" value="GDHRDH"/>
</dbReference>
<feature type="domain" description="Ketoreductase" evidence="5">
    <location>
        <begin position="11"/>
        <end position="185"/>
    </location>
</feature>
<evidence type="ECO:0000256" key="2">
    <source>
        <dbReference type="ARBA" id="ARBA00023002"/>
    </source>
</evidence>
<dbReference type="AlphaFoldDB" id="A0A6I4MC65"/>
<dbReference type="InterPro" id="IPR036291">
    <property type="entry name" value="NAD(P)-bd_dom_sf"/>
</dbReference>
<dbReference type="SUPFAM" id="SSF51735">
    <property type="entry name" value="NAD(P)-binding Rossmann-fold domains"/>
    <property type="match status" value="1"/>
</dbReference>
<dbReference type="FunFam" id="3.40.50.720:FF:000084">
    <property type="entry name" value="Short-chain dehydrogenase reductase"/>
    <property type="match status" value="1"/>
</dbReference>
<dbReference type="PANTHER" id="PTHR24321:SF8">
    <property type="entry name" value="ESTRADIOL 17-BETA-DEHYDROGENASE 8-RELATED"/>
    <property type="match status" value="1"/>
</dbReference>
<evidence type="ECO:0000313" key="7">
    <source>
        <dbReference type="Proteomes" id="UP000462055"/>
    </source>
</evidence>
<keyword evidence="3" id="KW-0520">NAD</keyword>
<dbReference type="InterPro" id="IPR020904">
    <property type="entry name" value="Sc_DH/Rdtase_CS"/>
</dbReference>
<dbReference type="PROSITE" id="PS00061">
    <property type="entry name" value="ADH_SHORT"/>
    <property type="match status" value="1"/>
</dbReference>
<dbReference type="PANTHER" id="PTHR24321">
    <property type="entry name" value="DEHYDROGENASES, SHORT CHAIN"/>
    <property type="match status" value="1"/>
</dbReference>
<evidence type="ECO:0000259" key="5">
    <source>
        <dbReference type="SMART" id="SM00822"/>
    </source>
</evidence>
<evidence type="ECO:0000256" key="1">
    <source>
        <dbReference type="ARBA" id="ARBA00006484"/>
    </source>
</evidence>
<dbReference type="GO" id="GO:0016491">
    <property type="term" value="F:oxidoreductase activity"/>
    <property type="evidence" value="ECO:0007669"/>
    <property type="project" value="UniProtKB-KW"/>
</dbReference>
<evidence type="ECO:0000313" key="6">
    <source>
        <dbReference type="EMBL" id="MWA01577.1"/>
    </source>
</evidence>
<dbReference type="SMART" id="SM00822">
    <property type="entry name" value="PKS_KR"/>
    <property type="match status" value="1"/>
</dbReference>
<proteinExistence type="inferred from homology"/>
<name>A0A6I4MC65_9ACTN</name>
<organism evidence="6 7">
    <name type="scientific">Actinomadura physcomitrii</name>
    <dbReference type="NCBI Taxonomy" id="2650748"/>
    <lineage>
        <taxon>Bacteria</taxon>
        <taxon>Bacillati</taxon>
        <taxon>Actinomycetota</taxon>
        <taxon>Actinomycetes</taxon>
        <taxon>Streptosporangiales</taxon>
        <taxon>Thermomonosporaceae</taxon>
        <taxon>Actinomadura</taxon>
    </lineage>
</organism>
<reference evidence="6" key="1">
    <citation type="submission" date="2019-12" db="EMBL/GenBank/DDBJ databases">
        <title>Actinomadura physcomitrii sp. nov., a novel actinomycete isolated from moss [Physcomitrium sphaericum (Ludw) Fuernr].</title>
        <authorList>
            <person name="Zhuang X."/>
        </authorList>
    </citation>
    <scope>NUCLEOTIDE SEQUENCE [LARGE SCALE GENOMIC DNA]</scope>
    <source>
        <strain evidence="6">LD22</strain>
    </source>
</reference>
<protein>
    <submittedName>
        <fullName evidence="6">SDR family oxidoreductase</fullName>
    </submittedName>
</protein>
<dbReference type="EMBL" id="WBMS02000010">
    <property type="protein sequence ID" value="MWA01577.1"/>
    <property type="molecule type" value="Genomic_DNA"/>
</dbReference>
<evidence type="ECO:0000256" key="3">
    <source>
        <dbReference type="ARBA" id="ARBA00023027"/>
    </source>
</evidence>
<sequence>MTSAPGRLEGRNAVVTGAGSGIGLRIAQELHAAGATVTLVDINAAAITDVARDLGDRVSARTADVTDEAQVQAAIDAAAGAFGPLHIAVNAAGTGGLAPILDLELVEWRRVADLCLTGVFLSIKHQARRMTEGGSIINIASLNGRQPAEGMAAYCAAKAGVEMLTKVAAMELGPRGIRVNAISPGLIDTPLTSPFTRSPIQDEFLDNIPLGRIGATADVAAAALFLAGDHAAWITGDTLLVDGGAHTKRYPALLGRFAPPPSRPPAAGPRIDEGDAE</sequence>
<keyword evidence="2" id="KW-0560">Oxidoreductase</keyword>
<gene>
    <name evidence="6" type="ORF">F8568_014570</name>
</gene>
<keyword evidence="7" id="KW-1185">Reference proteome</keyword>